<dbReference type="EMBL" id="ASPP01019813">
    <property type="protein sequence ID" value="ETO14740.1"/>
    <property type="molecule type" value="Genomic_DNA"/>
</dbReference>
<sequence>MQSSEGRSHTSLENLEEQLQKKEQQLSEVVKSGLEIIEESKQLKASLEQSRQQVVELQMELDTTKANHQELLQENRCIQNNNLQLLHDLSLSEEKVHRATEKIQQYENMIQSMNMSMEKERENEENEALERR</sequence>
<proteinExistence type="predicted"/>
<dbReference type="AlphaFoldDB" id="X6MNT0"/>
<gene>
    <name evidence="2" type="ORF">RFI_22628</name>
</gene>
<accession>X6MNT0</accession>
<feature type="compositionally biased region" description="Basic and acidic residues" evidence="1">
    <location>
        <begin position="1"/>
        <end position="10"/>
    </location>
</feature>
<comment type="caution">
    <text evidence="2">The sequence shown here is derived from an EMBL/GenBank/DDBJ whole genome shotgun (WGS) entry which is preliminary data.</text>
</comment>
<evidence type="ECO:0000256" key="1">
    <source>
        <dbReference type="SAM" id="MobiDB-lite"/>
    </source>
</evidence>
<reference evidence="2 3" key="1">
    <citation type="journal article" date="2013" name="Curr. Biol.">
        <title>The Genome of the Foraminiferan Reticulomyxa filosa.</title>
        <authorList>
            <person name="Glockner G."/>
            <person name="Hulsmann N."/>
            <person name="Schleicher M."/>
            <person name="Noegel A.A."/>
            <person name="Eichinger L."/>
            <person name="Gallinger C."/>
            <person name="Pawlowski J."/>
            <person name="Sierra R."/>
            <person name="Euteneuer U."/>
            <person name="Pillet L."/>
            <person name="Moustafa A."/>
            <person name="Platzer M."/>
            <person name="Groth M."/>
            <person name="Szafranski K."/>
            <person name="Schliwa M."/>
        </authorList>
    </citation>
    <scope>NUCLEOTIDE SEQUENCE [LARGE SCALE GENOMIC DNA]</scope>
</reference>
<protein>
    <submittedName>
        <fullName evidence="2">Response regulator receiver</fullName>
    </submittedName>
</protein>
<evidence type="ECO:0000313" key="3">
    <source>
        <dbReference type="Proteomes" id="UP000023152"/>
    </source>
</evidence>
<feature type="region of interest" description="Disordered" evidence="1">
    <location>
        <begin position="1"/>
        <end position="24"/>
    </location>
</feature>
<name>X6MNT0_RETFI</name>
<organism evidence="2 3">
    <name type="scientific">Reticulomyxa filosa</name>
    <dbReference type="NCBI Taxonomy" id="46433"/>
    <lineage>
        <taxon>Eukaryota</taxon>
        <taxon>Sar</taxon>
        <taxon>Rhizaria</taxon>
        <taxon>Retaria</taxon>
        <taxon>Foraminifera</taxon>
        <taxon>Monothalamids</taxon>
        <taxon>Reticulomyxidae</taxon>
        <taxon>Reticulomyxa</taxon>
    </lineage>
</organism>
<evidence type="ECO:0000313" key="2">
    <source>
        <dbReference type="EMBL" id="ETO14740.1"/>
    </source>
</evidence>
<keyword evidence="3" id="KW-1185">Reference proteome</keyword>
<dbReference type="Proteomes" id="UP000023152">
    <property type="component" value="Unassembled WGS sequence"/>
</dbReference>